<sequence>MLLGCLAGQMPRGDRATSGLFAATAAWMCLAKSAGMPGAATSGVVIAWAAAASRWDSGAVENADKRLKSIWTYAEPMLFGLIGAAIDLRSFSIHTLALAFATVAGSITIKLCATYLVTTARGFTSWECEFAAGVWTGKASIQVNITNFECKLPSKLFYFNLTHISFIQAALSTVPLAIIAKYHLAGTLEAAHAHTAFATLVAGILLGAPLASAWAGIYRKVPGSFGFSYRSII</sequence>
<dbReference type="EMBL" id="JADGJQ010000085">
    <property type="protein sequence ID" value="KAJ3171778.1"/>
    <property type="molecule type" value="Genomic_DNA"/>
</dbReference>
<dbReference type="PANTHER" id="PTHR31102:SF1">
    <property type="entry name" value="CATION_H+ EXCHANGER DOMAIN-CONTAINING PROTEIN"/>
    <property type="match status" value="1"/>
</dbReference>
<evidence type="ECO:0008006" key="4">
    <source>
        <dbReference type="Google" id="ProtNLM"/>
    </source>
</evidence>
<dbReference type="InterPro" id="IPR051843">
    <property type="entry name" value="CPA1_transporter"/>
</dbReference>
<proteinExistence type="predicted"/>
<dbReference type="PANTHER" id="PTHR31102">
    <property type="match status" value="1"/>
</dbReference>
<evidence type="ECO:0000313" key="3">
    <source>
        <dbReference type="Proteomes" id="UP001212152"/>
    </source>
</evidence>
<dbReference type="GO" id="GO:0098662">
    <property type="term" value="P:inorganic cation transmembrane transport"/>
    <property type="evidence" value="ECO:0007669"/>
    <property type="project" value="TreeGrafter"/>
</dbReference>
<keyword evidence="1" id="KW-0812">Transmembrane</keyword>
<organism evidence="2 3">
    <name type="scientific">Geranomyces variabilis</name>
    <dbReference type="NCBI Taxonomy" id="109894"/>
    <lineage>
        <taxon>Eukaryota</taxon>
        <taxon>Fungi</taxon>
        <taxon>Fungi incertae sedis</taxon>
        <taxon>Chytridiomycota</taxon>
        <taxon>Chytridiomycota incertae sedis</taxon>
        <taxon>Chytridiomycetes</taxon>
        <taxon>Spizellomycetales</taxon>
        <taxon>Powellomycetaceae</taxon>
        <taxon>Geranomyces</taxon>
    </lineage>
</organism>
<gene>
    <name evidence="2" type="ORF">HDU87_008320</name>
</gene>
<feature type="transmembrane region" description="Helical" evidence="1">
    <location>
        <begin position="161"/>
        <end position="184"/>
    </location>
</feature>
<dbReference type="Proteomes" id="UP001212152">
    <property type="component" value="Unassembled WGS sequence"/>
</dbReference>
<dbReference type="AlphaFoldDB" id="A0AAD5XM77"/>
<feature type="transmembrane region" description="Helical" evidence="1">
    <location>
        <begin position="196"/>
        <end position="217"/>
    </location>
</feature>
<accession>A0AAD5XM77</accession>
<reference evidence="2" key="1">
    <citation type="submission" date="2020-05" db="EMBL/GenBank/DDBJ databases">
        <title>Phylogenomic resolution of chytrid fungi.</title>
        <authorList>
            <person name="Stajich J.E."/>
            <person name="Amses K."/>
            <person name="Simmons R."/>
            <person name="Seto K."/>
            <person name="Myers J."/>
            <person name="Bonds A."/>
            <person name="Quandt C.A."/>
            <person name="Barry K."/>
            <person name="Liu P."/>
            <person name="Grigoriev I."/>
            <person name="Longcore J.E."/>
            <person name="James T.Y."/>
        </authorList>
    </citation>
    <scope>NUCLEOTIDE SEQUENCE</scope>
    <source>
        <strain evidence="2">JEL0379</strain>
    </source>
</reference>
<keyword evidence="1" id="KW-0472">Membrane</keyword>
<comment type="caution">
    <text evidence="2">The sequence shown here is derived from an EMBL/GenBank/DDBJ whole genome shotgun (WGS) entry which is preliminary data.</text>
</comment>
<keyword evidence="1" id="KW-1133">Transmembrane helix</keyword>
<name>A0AAD5XM77_9FUNG</name>
<evidence type="ECO:0000313" key="2">
    <source>
        <dbReference type="EMBL" id="KAJ3171778.1"/>
    </source>
</evidence>
<protein>
    <recommendedName>
        <fullName evidence="4">Cation/H+ exchanger domain-containing protein</fullName>
    </recommendedName>
</protein>
<feature type="transmembrane region" description="Helical" evidence="1">
    <location>
        <begin position="95"/>
        <end position="117"/>
    </location>
</feature>
<keyword evidence="3" id="KW-1185">Reference proteome</keyword>
<evidence type="ECO:0000256" key="1">
    <source>
        <dbReference type="SAM" id="Phobius"/>
    </source>
</evidence>